<dbReference type="EC" id="2.7.1.17" evidence="8 10"/>
<comment type="function">
    <text evidence="8">Catalyzes the phosphorylation of D-xylulose to D-xylulose 5-phosphate.</text>
</comment>
<dbReference type="InterPro" id="IPR043129">
    <property type="entry name" value="ATPase_NBD"/>
</dbReference>
<dbReference type="NCBIfam" id="TIGR01312">
    <property type="entry name" value="XylB"/>
    <property type="match status" value="1"/>
</dbReference>
<dbReference type="PANTHER" id="PTHR43095:SF5">
    <property type="entry name" value="XYLULOSE KINASE"/>
    <property type="match status" value="1"/>
</dbReference>
<keyword evidence="5 8" id="KW-0418">Kinase</keyword>
<dbReference type="InterPro" id="IPR018483">
    <property type="entry name" value="Carb_kinase_FGGY_CS"/>
</dbReference>
<evidence type="ECO:0000256" key="7">
    <source>
        <dbReference type="ARBA" id="ARBA00023277"/>
    </source>
</evidence>
<dbReference type="HAMAP" id="MF_02220">
    <property type="entry name" value="XylB"/>
    <property type="match status" value="1"/>
</dbReference>
<evidence type="ECO:0000256" key="6">
    <source>
        <dbReference type="ARBA" id="ARBA00022840"/>
    </source>
</evidence>
<evidence type="ECO:0000256" key="10">
    <source>
        <dbReference type="RuleBase" id="RU364073"/>
    </source>
</evidence>
<dbReference type="GO" id="GO:0004856">
    <property type="term" value="F:D-xylulokinase activity"/>
    <property type="evidence" value="ECO:0007669"/>
    <property type="project" value="UniProtKB-UniRule"/>
</dbReference>
<reference evidence="13 14" key="1">
    <citation type="journal article" date="2010" name="Stand. Genomic Sci.">
        <title>Complete genome sequence of Meiothermus silvanus type strain (VI-R2).</title>
        <authorList>
            <person name="Sikorski J."/>
            <person name="Tindall B.J."/>
            <person name="Lowry S."/>
            <person name="Lucas S."/>
            <person name="Nolan M."/>
            <person name="Copeland A."/>
            <person name="Glavina Del Rio T."/>
            <person name="Tice H."/>
            <person name="Cheng J.F."/>
            <person name="Han C."/>
            <person name="Pitluck S."/>
            <person name="Liolios K."/>
            <person name="Ivanova N."/>
            <person name="Mavromatis K."/>
            <person name="Mikhailova N."/>
            <person name="Pati A."/>
            <person name="Goodwin L."/>
            <person name="Chen A."/>
            <person name="Palaniappan K."/>
            <person name="Land M."/>
            <person name="Hauser L."/>
            <person name="Chang Y.J."/>
            <person name="Jeffries C.D."/>
            <person name="Rohde M."/>
            <person name="Goker M."/>
            <person name="Woyke T."/>
            <person name="Bristow J."/>
            <person name="Eisen J.A."/>
            <person name="Markowitz V."/>
            <person name="Hugenholtz P."/>
            <person name="Kyrpides N.C."/>
            <person name="Klenk H.P."/>
            <person name="Lapidus A."/>
        </authorList>
    </citation>
    <scope>NUCLEOTIDE SEQUENCE [LARGE SCALE GENOMIC DNA]</scope>
    <source>
        <strain evidence="14">ATCC 700542 / DSM 9946 / VI-R2</strain>
    </source>
</reference>
<dbReference type="Gene3D" id="3.30.420.40">
    <property type="match status" value="2"/>
</dbReference>
<feature type="domain" description="Carbohydrate kinase FGGY N-terminal" evidence="11">
    <location>
        <begin position="5"/>
        <end position="248"/>
    </location>
</feature>
<dbReference type="CDD" id="cd07808">
    <property type="entry name" value="ASKHA_NBD_FGGY_EcXK-like"/>
    <property type="match status" value="1"/>
</dbReference>
<dbReference type="OrthoDB" id="9805576at2"/>
<evidence type="ECO:0000259" key="12">
    <source>
        <dbReference type="Pfam" id="PF02782"/>
    </source>
</evidence>
<dbReference type="STRING" id="526227.Mesil_0697"/>
<gene>
    <name evidence="8 10" type="primary">xylB</name>
    <name evidence="13" type="ordered locus">Mesil_0697</name>
</gene>
<evidence type="ECO:0000256" key="8">
    <source>
        <dbReference type="HAMAP-Rule" id="MF_02220"/>
    </source>
</evidence>
<feature type="domain" description="Carbohydrate kinase FGGY C-terminal" evidence="12">
    <location>
        <begin position="260"/>
        <end position="443"/>
    </location>
</feature>
<sequence length="499" mass="51329">MKPVSIGIDLGTSGLKALALTPEGHAVAEAGAAYPLLTPRPGWTEQNPADWLEAARKALAELTGKLEAGGYTPVALGLSGQMHGGVFLDGGGEVVRPAPLWNDQRTAEACAELEAAVPRAELIRRTGNPAVTGFQLPKLLWLRRAEPGAFARTRRVLLPKDYLGFALTGRAATEPSDASGTGALDLARQDWDAELLAALGLDVGLFPTVIPSHGVVGGLKAEWARATGLPEGLPVVAGAGDNAGAAIGLGLSSARPGVGSVSLGTSGVIFLPLEHPTPDPHGRVHLFCHADGGYHLLGVTLAAAGSLQWYRDRLAPGVPFDALMQEAAAVPPGSEGLLFLPYLAGERSPHLDPDLRGAWLGLSLAHARGHLTRALLEGVAFSLRDVLEVMKPLAAADRLLAIGGGARSELWLSVLAAVLEAPLARTPVEEGPARGAALLGLVGAGVYGSVGEMLEATAPASDPLPGHPEPAYAAAYERFKAGFRAVAGVARAGSIADSR</sequence>
<dbReference type="InterPro" id="IPR000577">
    <property type="entry name" value="Carb_kinase_FGGY"/>
</dbReference>
<evidence type="ECO:0000256" key="3">
    <source>
        <dbReference type="ARBA" id="ARBA00022679"/>
    </source>
</evidence>
<evidence type="ECO:0000256" key="4">
    <source>
        <dbReference type="ARBA" id="ARBA00022741"/>
    </source>
</evidence>
<dbReference type="eggNOG" id="COG1070">
    <property type="taxonomic scope" value="Bacteria"/>
</dbReference>
<feature type="binding site" evidence="8">
    <location>
        <begin position="82"/>
        <end position="83"/>
    </location>
    <ligand>
        <name>substrate</name>
    </ligand>
</feature>
<evidence type="ECO:0000256" key="5">
    <source>
        <dbReference type="ARBA" id="ARBA00022777"/>
    </source>
</evidence>
<evidence type="ECO:0000256" key="1">
    <source>
        <dbReference type="ARBA" id="ARBA00009156"/>
    </source>
</evidence>
<dbReference type="InterPro" id="IPR050406">
    <property type="entry name" value="FGGY_Carb_Kinase"/>
</dbReference>
<organism evidence="13 14">
    <name type="scientific">Allomeiothermus silvanus (strain ATCC 700542 / DSM 9946 / NBRC 106475 / NCIMB 13440 / VI-R2)</name>
    <name type="common">Thermus silvanus</name>
    <dbReference type="NCBI Taxonomy" id="526227"/>
    <lineage>
        <taxon>Bacteria</taxon>
        <taxon>Thermotogati</taxon>
        <taxon>Deinococcota</taxon>
        <taxon>Deinococci</taxon>
        <taxon>Thermales</taxon>
        <taxon>Thermaceae</taxon>
        <taxon>Allomeiothermus</taxon>
    </lineage>
</organism>
<feature type="active site" description="Proton acceptor" evidence="8">
    <location>
        <position position="241"/>
    </location>
</feature>
<feature type="site" description="Important for activity" evidence="8">
    <location>
        <position position="9"/>
    </location>
</feature>
<dbReference type="AlphaFoldDB" id="D7BB53"/>
<dbReference type="InterPro" id="IPR006000">
    <property type="entry name" value="Xylulokinase"/>
</dbReference>
<comment type="similarity">
    <text evidence="1 8 9">Belongs to the FGGY kinase family.</text>
</comment>
<dbReference type="Proteomes" id="UP000001916">
    <property type="component" value="Chromosome"/>
</dbReference>
<keyword evidence="2 8" id="KW-0859">Xylose metabolism</keyword>
<evidence type="ECO:0000256" key="9">
    <source>
        <dbReference type="RuleBase" id="RU003733"/>
    </source>
</evidence>
<evidence type="ECO:0000256" key="2">
    <source>
        <dbReference type="ARBA" id="ARBA00022629"/>
    </source>
</evidence>
<keyword evidence="4 8" id="KW-0547">Nucleotide-binding</keyword>
<dbReference type="PIRSF" id="PIRSF000538">
    <property type="entry name" value="GlpK"/>
    <property type="match status" value="1"/>
</dbReference>
<dbReference type="GO" id="GO:0042732">
    <property type="term" value="P:D-xylose metabolic process"/>
    <property type="evidence" value="ECO:0007669"/>
    <property type="project" value="UniProtKB-KW"/>
</dbReference>
<dbReference type="HOGENOM" id="CLU_009281_3_0_0"/>
<dbReference type="InterPro" id="IPR018484">
    <property type="entry name" value="FGGY_N"/>
</dbReference>
<dbReference type="PANTHER" id="PTHR43095">
    <property type="entry name" value="SUGAR KINASE"/>
    <property type="match status" value="1"/>
</dbReference>
<dbReference type="EMBL" id="CP002042">
    <property type="protein sequence ID" value="ADH62613.1"/>
    <property type="molecule type" value="Genomic_DNA"/>
</dbReference>
<dbReference type="Pfam" id="PF02782">
    <property type="entry name" value="FGGY_C"/>
    <property type="match status" value="1"/>
</dbReference>
<evidence type="ECO:0000313" key="14">
    <source>
        <dbReference type="Proteomes" id="UP000001916"/>
    </source>
</evidence>
<keyword evidence="7 8" id="KW-0119">Carbohydrate metabolism</keyword>
<proteinExistence type="inferred from homology"/>
<accession>D7BB53</accession>
<evidence type="ECO:0000259" key="11">
    <source>
        <dbReference type="Pfam" id="PF00370"/>
    </source>
</evidence>
<protein>
    <recommendedName>
        <fullName evidence="8 10">Xylulose kinase</fullName>
        <shortName evidence="8 10">Xylulokinase</shortName>
        <ecNumber evidence="8 10">2.7.1.17</ecNumber>
    </recommendedName>
</protein>
<dbReference type="GO" id="GO:0005998">
    <property type="term" value="P:xylulose catabolic process"/>
    <property type="evidence" value="ECO:0007669"/>
    <property type="project" value="UniProtKB-UniRule"/>
</dbReference>
<dbReference type="Pfam" id="PF00370">
    <property type="entry name" value="FGGY_N"/>
    <property type="match status" value="1"/>
</dbReference>
<dbReference type="PROSITE" id="PS00445">
    <property type="entry name" value="FGGY_KINASES_2"/>
    <property type="match status" value="1"/>
</dbReference>
<dbReference type="RefSeq" id="WP_013157202.1">
    <property type="nucleotide sequence ID" value="NC_014212.1"/>
</dbReference>
<dbReference type="SUPFAM" id="SSF53067">
    <property type="entry name" value="Actin-like ATPase domain"/>
    <property type="match status" value="2"/>
</dbReference>
<evidence type="ECO:0000313" key="13">
    <source>
        <dbReference type="EMBL" id="ADH62613.1"/>
    </source>
</evidence>
<keyword evidence="3 8" id="KW-0808">Transferase</keyword>
<dbReference type="InterPro" id="IPR018485">
    <property type="entry name" value="FGGY_C"/>
</dbReference>
<name>D7BB53_ALLS1</name>
<comment type="catalytic activity">
    <reaction evidence="8 10">
        <text>D-xylulose + ATP = D-xylulose 5-phosphate + ADP + H(+)</text>
        <dbReference type="Rhea" id="RHEA:10964"/>
        <dbReference type="ChEBI" id="CHEBI:15378"/>
        <dbReference type="ChEBI" id="CHEBI:17140"/>
        <dbReference type="ChEBI" id="CHEBI:30616"/>
        <dbReference type="ChEBI" id="CHEBI:57737"/>
        <dbReference type="ChEBI" id="CHEBI:456216"/>
        <dbReference type="EC" id="2.7.1.17"/>
    </reaction>
</comment>
<keyword evidence="6 8" id="KW-0067">ATP-binding</keyword>
<keyword evidence="14" id="KW-1185">Reference proteome</keyword>
<dbReference type="KEGG" id="msv:Mesil_0697"/>
<dbReference type="GO" id="GO:0005524">
    <property type="term" value="F:ATP binding"/>
    <property type="evidence" value="ECO:0007669"/>
    <property type="project" value="UniProtKB-UniRule"/>
</dbReference>